<dbReference type="EC" id="3.4.16.4" evidence="4"/>
<evidence type="ECO:0000256" key="8">
    <source>
        <dbReference type="ARBA" id="ARBA00022801"/>
    </source>
</evidence>
<comment type="catalytic activity">
    <reaction evidence="12">
        <text>Preferential cleavage: (Ac)2-L-Lys-D-Ala-|-D-Ala. Also transpeptidation of peptidyl-alanyl moieties that are N-acyl substituents of D-alanine.</text>
        <dbReference type="EC" id="3.4.16.4"/>
    </reaction>
</comment>
<comment type="caution">
    <text evidence="15">The sequence shown here is derived from an EMBL/GenBank/DDBJ whole genome shotgun (WGS) entry which is preliminary data.</text>
</comment>
<dbReference type="InterPro" id="IPR001967">
    <property type="entry name" value="Peptidase_S11_N"/>
</dbReference>
<keyword evidence="7" id="KW-0732">Signal</keyword>
<dbReference type="SMART" id="SM00936">
    <property type="entry name" value="PBP5_C"/>
    <property type="match status" value="1"/>
</dbReference>
<evidence type="ECO:0000256" key="12">
    <source>
        <dbReference type="ARBA" id="ARBA00034000"/>
    </source>
</evidence>
<protein>
    <recommendedName>
        <fullName evidence="4">serine-type D-Ala-D-Ala carboxypeptidase</fullName>
        <ecNumber evidence="4">3.4.16.4</ecNumber>
    </recommendedName>
</protein>
<dbReference type="PANTHER" id="PTHR21581:SF11">
    <property type="entry name" value="D-ALANYL-D-ALANINE CARBOXYPEPTIDASE DACA"/>
    <property type="match status" value="1"/>
</dbReference>
<comment type="similarity">
    <text evidence="3 13">Belongs to the peptidase S11 family.</text>
</comment>
<keyword evidence="10" id="KW-0573">Peptidoglycan synthesis</keyword>
<evidence type="ECO:0000256" key="10">
    <source>
        <dbReference type="ARBA" id="ARBA00022984"/>
    </source>
</evidence>
<reference evidence="16" key="1">
    <citation type="journal article" date="2019" name="Int. J. Syst. Evol. Microbiol.">
        <title>The Global Catalogue of Microorganisms (GCM) 10K type strain sequencing project: providing services to taxonomists for standard genome sequencing and annotation.</title>
        <authorList>
            <consortium name="The Broad Institute Genomics Platform"/>
            <consortium name="The Broad Institute Genome Sequencing Center for Infectious Disease"/>
            <person name="Wu L."/>
            <person name="Ma J."/>
        </authorList>
    </citation>
    <scope>NUCLEOTIDE SEQUENCE [LARGE SCALE GENOMIC DNA]</scope>
    <source>
        <strain evidence="16">CGMCC 1.3240</strain>
    </source>
</reference>
<gene>
    <name evidence="15" type="ORF">ACFPYJ_02525</name>
</gene>
<dbReference type="EMBL" id="JBHSOW010000012">
    <property type="protein sequence ID" value="MFC5648008.1"/>
    <property type="molecule type" value="Genomic_DNA"/>
</dbReference>
<dbReference type="RefSeq" id="WP_379186473.1">
    <property type="nucleotide sequence ID" value="NZ_JBHSOW010000012.1"/>
</dbReference>
<evidence type="ECO:0000256" key="11">
    <source>
        <dbReference type="ARBA" id="ARBA00023316"/>
    </source>
</evidence>
<comment type="function">
    <text evidence="1">Removes C-terminal D-alanyl residues from sugar-peptide cell wall precursors.</text>
</comment>
<dbReference type="Gene3D" id="2.60.410.10">
    <property type="entry name" value="D-Ala-D-Ala carboxypeptidase, C-terminal domain"/>
    <property type="match status" value="1"/>
</dbReference>
<keyword evidence="11" id="KW-0961">Cell wall biogenesis/degradation</keyword>
<organism evidence="15 16">
    <name type="scientific">Paenibacillus solisilvae</name>
    <dbReference type="NCBI Taxonomy" id="2486751"/>
    <lineage>
        <taxon>Bacteria</taxon>
        <taxon>Bacillati</taxon>
        <taxon>Bacillota</taxon>
        <taxon>Bacilli</taxon>
        <taxon>Bacillales</taxon>
        <taxon>Paenibacillaceae</taxon>
        <taxon>Paenibacillus</taxon>
    </lineage>
</organism>
<evidence type="ECO:0000256" key="3">
    <source>
        <dbReference type="ARBA" id="ARBA00007164"/>
    </source>
</evidence>
<keyword evidence="9" id="KW-0133">Cell shape</keyword>
<evidence type="ECO:0000313" key="16">
    <source>
        <dbReference type="Proteomes" id="UP001596047"/>
    </source>
</evidence>
<evidence type="ECO:0000313" key="15">
    <source>
        <dbReference type="EMBL" id="MFC5648008.1"/>
    </source>
</evidence>
<dbReference type="PRINTS" id="PR00725">
    <property type="entry name" value="DADACBPTASE1"/>
</dbReference>
<name>A0ABW0VRA6_9BACL</name>
<dbReference type="InterPro" id="IPR018044">
    <property type="entry name" value="Peptidase_S11"/>
</dbReference>
<dbReference type="InterPro" id="IPR037167">
    <property type="entry name" value="Peptidase_S11_C_sf"/>
</dbReference>
<accession>A0ABW0VRA6</accession>
<evidence type="ECO:0000256" key="2">
    <source>
        <dbReference type="ARBA" id="ARBA00004752"/>
    </source>
</evidence>
<evidence type="ECO:0000256" key="4">
    <source>
        <dbReference type="ARBA" id="ARBA00012448"/>
    </source>
</evidence>
<dbReference type="GO" id="GO:0004180">
    <property type="term" value="F:carboxypeptidase activity"/>
    <property type="evidence" value="ECO:0007669"/>
    <property type="project" value="UniProtKB-KW"/>
</dbReference>
<dbReference type="InterPro" id="IPR015956">
    <property type="entry name" value="Peniciliin-bd_prot_C_sf"/>
</dbReference>
<keyword evidence="6" id="KW-0645">Protease</keyword>
<dbReference type="InterPro" id="IPR012338">
    <property type="entry name" value="Beta-lactam/transpept-like"/>
</dbReference>
<evidence type="ECO:0000256" key="7">
    <source>
        <dbReference type="ARBA" id="ARBA00022729"/>
    </source>
</evidence>
<keyword evidence="8 15" id="KW-0378">Hydrolase</keyword>
<evidence type="ECO:0000256" key="13">
    <source>
        <dbReference type="RuleBase" id="RU004016"/>
    </source>
</evidence>
<dbReference type="Pfam" id="PF07943">
    <property type="entry name" value="PBP5_C"/>
    <property type="match status" value="1"/>
</dbReference>
<proteinExistence type="inferred from homology"/>
<evidence type="ECO:0000256" key="6">
    <source>
        <dbReference type="ARBA" id="ARBA00022670"/>
    </source>
</evidence>
<dbReference type="InterPro" id="IPR012907">
    <property type="entry name" value="Peptidase_S11_C"/>
</dbReference>
<evidence type="ECO:0000256" key="9">
    <source>
        <dbReference type="ARBA" id="ARBA00022960"/>
    </source>
</evidence>
<keyword evidence="5 15" id="KW-0121">Carboxypeptidase</keyword>
<dbReference type="Gene3D" id="3.40.710.10">
    <property type="entry name" value="DD-peptidase/beta-lactamase superfamily"/>
    <property type="match status" value="1"/>
</dbReference>
<evidence type="ECO:0000259" key="14">
    <source>
        <dbReference type="SMART" id="SM00936"/>
    </source>
</evidence>
<evidence type="ECO:0000256" key="5">
    <source>
        <dbReference type="ARBA" id="ARBA00022645"/>
    </source>
</evidence>
<evidence type="ECO:0000256" key="1">
    <source>
        <dbReference type="ARBA" id="ARBA00003217"/>
    </source>
</evidence>
<feature type="domain" description="Peptidase S11 D-Ala-D-Ala carboxypeptidase A C-terminal" evidence="14">
    <location>
        <begin position="303"/>
        <end position="404"/>
    </location>
</feature>
<sequence>MLRRNKKPVRLFPVISTLLVGMLLAIVIGQTAAFAAGNSYPANSLGLEVKSAILIDADTGQVLYQVNQDEARPPASMTKMMTEYIVLEEIASGRKKWDEIVTVTEEAASTPADGSQIYLAAGDKHTVKDLYIAMAVGSANDATVALADSIGGTEQGFVKKMNETAQSLGLKSANFTSATGLSETTVISAADLAKFASILLKKHPEFLDYSKLPSYKFRPRDKDPMINWNWMLASNKSVPSLKQFAYDGVDGMKTGYISAAGYCFTSTAQRGDMRLITVVMGAKTINKRFTETTKLLDYGFNNFEQKTVIAPKTVVEKAEKVKIKKGVSKEVPIMTASDVTFFVKKGSTPNITQTKLTLKTEDELVAPIANGQEVGSVTYTYKDPETGKSIDKTVKLITSEEVKKGSWWRLLFRAIGGFFGSLFRGIVDLF</sequence>
<dbReference type="SUPFAM" id="SSF56601">
    <property type="entry name" value="beta-lactamase/transpeptidase-like"/>
    <property type="match status" value="1"/>
</dbReference>
<keyword evidence="16" id="KW-1185">Reference proteome</keyword>
<comment type="pathway">
    <text evidence="2">Cell wall biogenesis; peptidoglycan biosynthesis.</text>
</comment>
<dbReference type="PANTHER" id="PTHR21581">
    <property type="entry name" value="D-ALANYL-D-ALANINE CARBOXYPEPTIDASE"/>
    <property type="match status" value="1"/>
</dbReference>
<dbReference type="SUPFAM" id="SSF69189">
    <property type="entry name" value="Penicillin-binding protein associated domain"/>
    <property type="match status" value="1"/>
</dbReference>
<dbReference type="Pfam" id="PF00768">
    <property type="entry name" value="Peptidase_S11"/>
    <property type="match status" value="1"/>
</dbReference>
<dbReference type="Proteomes" id="UP001596047">
    <property type="component" value="Unassembled WGS sequence"/>
</dbReference>